<evidence type="ECO:0000256" key="1">
    <source>
        <dbReference type="SAM" id="MobiDB-lite"/>
    </source>
</evidence>
<reference evidence="3 4" key="1">
    <citation type="submission" date="2021-07" db="EMBL/GenBank/DDBJ databases">
        <title>Sequencing Streptomyces halstedii LGO-A4 genome an citrus endophytic actinomycete.</title>
        <authorList>
            <person name="Samborskyy M."/>
            <person name="Scott N."/>
            <person name="Deglau R."/>
            <person name="Dickens S."/>
            <person name="Oliveira L.G."/>
        </authorList>
    </citation>
    <scope>NUCLEOTIDE SEQUENCE [LARGE SCALE GENOMIC DNA]</scope>
    <source>
        <strain evidence="3 4">LGO-A4</strain>
    </source>
</reference>
<evidence type="ECO:0000313" key="4">
    <source>
        <dbReference type="Proteomes" id="UP000735541"/>
    </source>
</evidence>
<evidence type="ECO:0000259" key="2">
    <source>
        <dbReference type="SMART" id="SM00418"/>
    </source>
</evidence>
<organism evidence="3 4">
    <name type="scientific">Streptomyces halstedii</name>
    <dbReference type="NCBI Taxonomy" id="1944"/>
    <lineage>
        <taxon>Bacteria</taxon>
        <taxon>Bacillati</taxon>
        <taxon>Actinomycetota</taxon>
        <taxon>Actinomycetes</taxon>
        <taxon>Kitasatosporales</taxon>
        <taxon>Streptomycetaceae</taxon>
        <taxon>Streptomyces</taxon>
    </lineage>
</organism>
<accession>A0ABS6TPH8</accession>
<comment type="caution">
    <text evidence="3">The sequence shown here is derived from an EMBL/GenBank/DDBJ whole genome shotgun (WGS) entry which is preliminary data.</text>
</comment>
<dbReference type="InterPro" id="IPR011991">
    <property type="entry name" value="ArsR-like_HTH"/>
</dbReference>
<dbReference type="InterPro" id="IPR036388">
    <property type="entry name" value="WH-like_DNA-bd_sf"/>
</dbReference>
<protein>
    <submittedName>
        <fullName evidence="3">Helix-turn-helix domain-containing protein</fullName>
    </submittedName>
</protein>
<dbReference type="EMBL" id="JAHUVW010000001">
    <property type="protein sequence ID" value="MBV7670173.1"/>
    <property type="molecule type" value="Genomic_DNA"/>
</dbReference>
<keyword evidence="4" id="KW-1185">Reference proteome</keyword>
<name>A0ABS6TPH8_STRHA</name>
<dbReference type="Proteomes" id="UP000735541">
    <property type="component" value="Unassembled WGS sequence"/>
</dbReference>
<dbReference type="InterPro" id="IPR001845">
    <property type="entry name" value="HTH_ArsR_DNA-bd_dom"/>
</dbReference>
<feature type="compositionally biased region" description="Low complexity" evidence="1">
    <location>
        <begin position="224"/>
        <end position="233"/>
    </location>
</feature>
<dbReference type="SUPFAM" id="SSF46785">
    <property type="entry name" value="Winged helix' DNA-binding domain"/>
    <property type="match status" value="1"/>
</dbReference>
<dbReference type="Pfam" id="PF12840">
    <property type="entry name" value="HTH_20"/>
    <property type="match status" value="1"/>
</dbReference>
<feature type="compositionally biased region" description="Basic and acidic residues" evidence="1">
    <location>
        <begin position="212"/>
        <end position="222"/>
    </location>
</feature>
<dbReference type="SMART" id="SM00418">
    <property type="entry name" value="HTH_ARSR"/>
    <property type="match status" value="1"/>
</dbReference>
<feature type="domain" description="HTH arsR-type" evidence="2">
    <location>
        <begin position="16"/>
        <end position="87"/>
    </location>
</feature>
<feature type="region of interest" description="Disordered" evidence="1">
    <location>
        <begin position="190"/>
        <end position="246"/>
    </location>
</feature>
<dbReference type="CDD" id="cd00090">
    <property type="entry name" value="HTH_ARSR"/>
    <property type="match status" value="1"/>
</dbReference>
<dbReference type="RefSeq" id="WP_264178217.1">
    <property type="nucleotide sequence ID" value="NZ_JAHUVW010000001.1"/>
</dbReference>
<feature type="compositionally biased region" description="Polar residues" evidence="1">
    <location>
        <begin position="235"/>
        <end position="246"/>
    </location>
</feature>
<proteinExistence type="predicted"/>
<dbReference type="Gene3D" id="1.10.10.10">
    <property type="entry name" value="Winged helix-like DNA-binding domain superfamily/Winged helix DNA-binding domain"/>
    <property type="match status" value="1"/>
</dbReference>
<dbReference type="InterPro" id="IPR036390">
    <property type="entry name" value="WH_DNA-bd_sf"/>
</dbReference>
<sequence length="246" mass="26705">MDTPNRLGDIEITDPQAMRALAHPVRLAILDHLRRHGPATATQLAPDVGATPSVTSWHLRHLAGFGLVRDSEPGPDRRQRRWEAAARGFRFEAPLDPADEEGQAAARVLSQQMFRRYADLPSRWADEVGPALDPTWLRLAGLANTRVVVSAEELAAIEDGIERVLAPYVTRDPAERPADGRGVLLMRYVLPEGSGEPGEPGEPQEPGEPEEPERAGQAERSGRSGRSGVSARSNEAGQAGQSRETP</sequence>
<gene>
    <name evidence="3" type="ORF">STHAL_11930</name>
</gene>
<evidence type="ECO:0000313" key="3">
    <source>
        <dbReference type="EMBL" id="MBV7670173.1"/>
    </source>
</evidence>